<comment type="catalytic activity">
    <reaction evidence="1">
        <text>Hydrolysis of terminal, non-reducing beta-D-glucosyl residues with release of beta-D-glucose.</text>
        <dbReference type="EC" id="3.2.1.21"/>
    </reaction>
</comment>
<evidence type="ECO:0000256" key="1">
    <source>
        <dbReference type="ARBA" id="ARBA00000448"/>
    </source>
</evidence>
<dbReference type="Gene3D" id="2.60.40.10">
    <property type="entry name" value="Immunoglobulins"/>
    <property type="match status" value="1"/>
</dbReference>
<comment type="similarity">
    <text evidence="2">Belongs to the glycosyl hydrolase 3 family.</text>
</comment>
<dbReference type="InterPro" id="IPR026891">
    <property type="entry name" value="Fn3-like"/>
</dbReference>
<protein>
    <recommendedName>
        <fullName evidence="3">beta-glucosidase</fullName>
        <ecNumber evidence="3">3.2.1.21</ecNumber>
    </recommendedName>
</protein>
<evidence type="ECO:0000313" key="8">
    <source>
        <dbReference type="EMBL" id="EFU74180.1"/>
    </source>
</evidence>
<dbReference type="Proteomes" id="UP000010296">
    <property type="component" value="Unassembled WGS sequence"/>
</dbReference>
<dbReference type="InterPro" id="IPR017853">
    <property type="entry name" value="GH"/>
</dbReference>
<dbReference type="Pfam" id="PF01915">
    <property type="entry name" value="Glyco_hydro_3_C"/>
    <property type="match status" value="1"/>
</dbReference>
<evidence type="ECO:0000256" key="4">
    <source>
        <dbReference type="ARBA" id="ARBA00022729"/>
    </source>
</evidence>
<dbReference type="InterPro" id="IPR036881">
    <property type="entry name" value="Glyco_hydro_3_C_sf"/>
</dbReference>
<dbReference type="SUPFAM" id="SSF51445">
    <property type="entry name" value="(Trans)glycosidases"/>
    <property type="match status" value="1"/>
</dbReference>
<comment type="caution">
    <text evidence="8">The sequence shown here is derived from an EMBL/GenBank/DDBJ whole genome shotgun (WGS) entry which is preliminary data.</text>
</comment>
<dbReference type="InterPro" id="IPR001764">
    <property type="entry name" value="Glyco_hydro_3_N"/>
</dbReference>
<dbReference type="PANTHER" id="PTHR30620:SF16">
    <property type="entry name" value="LYSOSOMAL BETA GLUCOSIDASE"/>
    <property type="match status" value="1"/>
</dbReference>
<dbReference type="AlphaFoldDB" id="E6LF07"/>
<dbReference type="PRINTS" id="PR00133">
    <property type="entry name" value="GLHYDRLASE3"/>
</dbReference>
<evidence type="ECO:0000313" key="9">
    <source>
        <dbReference type="Proteomes" id="UP000010296"/>
    </source>
</evidence>
<keyword evidence="4" id="KW-0732">Signal</keyword>
<dbReference type="Gene3D" id="3.20.20.300">
    <property type="entry name" value="Glycoside hydrolase, family 3, N-terminal domain"/>
    <property type="match status" value="1"/>
</dbReference>
<dbReference type="SUPFAM" id="SSF52279">
    <property type="entry name" value="Beta-D-glucan exohydrolase, C-terminal domain"/>
    <property type="match status" value="1"/>
</dbReference>
<evidence type="ECO:0000256" key="3">
    <source>
        <dbReference type="ARBA" id="ARBA00012744"/>
    </source>
</evidence>
<dbReference type="EMBL" id="AEPV01000035">
    <property type="protein sequence ID" value="EFU74180.1"/>
    <property type="molecule type" value="Genomic_DNA"/>
</dbReference>
<keyword evidence="6 8" id="KW-0326">Glycosidase</keyword>
<proteinExistence type="inferred from homology"/>
<dbReference type="Gene3D" id="3.40.50.1700">
    <property type="entry name" value="Glycoside hydrolase family 3 C-terminal domain"/>
    <property type="match status" value="1"/>
</dbReference>
<dbReference type="GO" id="GO:0008422">
    <property type="term" value="F:beta-glucosidase activity"/>
    <property type="evidence" value="ECO:0007669"/>
    <property type="project" value="UniProtKB-EC"/>
</dbReference>
<keyword evidence="5 8" id="KW-0378">Hydrolase</keyword>
<dbReference type="Pfam" id="PF00933">
    <property type="entry name" value="Glyco_hydro_3"/>
    <property type="match status" value="1"/>
</dbReference>
<dbReference type="GO" id="GO:0009251">
    <property type="term" value="P:glucan catabolic process"/>
    <property type="evidence" value="ECO:0007669"/>
    <property type="project" value="TreeGrafter"/>
</dbReference>
<evidence type="ECO:0000259" key="7">
    <source>
        <dbReference type="SMART" id="SM01217"/>
    </source>
</evidence>
<accession>E6LF07</accession>
<dbReference type="InterPro" id="IPR013783">
    <property type="entry name" value="Ig-like_fold"/>
</dbReference>
<gene>
    <name evidence="8" type="primary">bglX2</name>
    <name evidence="8" type="ORF">HMPREF9088_0921</name>
</gene>
<dbReference type="EC" id="3.2.1.21" evidence="3"/>
<dbReference type="Pfam" id="PF14310">
    <property type="entry name" value="Fn3-like"/>
    <property type="match status" value="1"/>
</dbReference>
<dbReference type="OrthoDB" id="9805821at2"/>
<dbReference type="HOGENOM" id="CLU_004542_5_1_9"/>
<feature type="domain" description="Fibronectin type III-like" evidence="7">
    <location>
        <begin position="627"/>
        <end position="696"/>
    </location>
</feature>
<reference evidence="8 9" key="1">
    <citation type="submission" date="2010-12" db="EMBL/GenBank/DDBJ databases">
        <authorList>
            <person name="Muzny D."/>
            <person name="Qin X."/>
            <person name="Deng J."/>
            <person name="Jiang H."/>
            <person name="Liu Y."/>
            <person name="Qu J."/>
            <person name="Song X.-Z."/>
            <person name="Zhang L."/>
            <person name="Thornton R."/>
            <person name="Coyle M."/>
            <person name="Francisco L."/>
            <person name="Jackson L."/>
            <person name="Javaid M."/>
            <person name="Korchina V."/>
            <person name="Kovar C."/>
            <person name="Mata R."/>
            <person name="Mathew T."/>
            <person name="Ngo R."/>
            <person name="Nguyen L."/>
            <person name="Nguyen N."/>
            <person name="Okwuonu G."/>
            <person name="Ongeri F."/>
            <person name="Pham C."/>
            <person name="Simmons D."/>
            <person name="Wilczek-Boney K."/>
            <person name="Hale W."/>
            <person name="Jakkamsetti A."/>
            <person name="Pham P."/>
            <person name="Ruth R."/>
            <person name="San Lucas F."/>
            <person name="Warren J."/>
            <person name="Zhang J."/>
            <person name="Zhao Z."/>
            <person name="Zhou C."/>
            <person name="Zhu D."/>
            <person name="Lee S."/>
            <person name="Bess C."/>
            <person name="Blankenburg K."/>
            <person name="Forbes L."/>
            <person name="Fu Q."/>
            <person name="Gubbala S."/>
            <person name="Hirani K."/>
            <person name="Jayaseelan J.C."/>
            <person name="Lara F."/>
            <person name="Munidasa M."/>
            <person name="Palculict T."/>
            <person name="Patil S."/>
            <person name="Pu L.-L."/>
            <person name="Saada N."/>
            <person name="Tang L."/>
            <person name="Weissenberger G."/>
            <person name="Zhu Y."/>
            <person name="Hemphill L."/>
            <person name="Shang Y."/>
            <person name="Youmans B."/>
            <person name="Ayvaz T."/>
            <person name="Ross M."/>
            <person name="Santibanez J."/>
            <person name="Aqrawi P."/>
            <person name="Gross S."/>
            <person name="Joshi V."/>
            <person name="Fowler G."/>
            <person name="Nazareth L."/>
            <person name="Reid J."/>
            <person name="Worley K."/>
            <person name="Petrosino J."/>
            <person name="Highlander S."/>
            <person name="Gibbs R."/>
        </authorList>
    </citation>
    <scope>NUCLEOTIDE SEQUENCE [LARGE SCALE GENOMIC DNA]</scope>
    <source>
        <strain evidence="9">DSM 15952 / CCUG 50447 / LMG 22039 / TP 1.5</strain>
    </source>
</reference>
<name>E6LF07_ENTI1</name>
<dbReference type="eggNOG" id="COG1472">
    <property type="taxonomic scope" value="Bacteria"/>
</dbReference>
<dbReference type="InterPro" id="IPR002772">
    <property type="entry name" value="Glyco_hydro_3_C"/>
</dbReference>
<dbReference type="RefSeq" id="WP_007207940.1">
    <property type="nucleotide sequence ID" value="NZ_GL622241.1"/>
</dbReference>
<evidence type="ECO:0000256" key="5">
    <source>
        <dbReference type="ARBA" id="ARBA00022801"/>
    </source>
</evidence>
<dbReference type="PANTHER" id="PTHR30620">
    <property type="entry name" value="PERIPLASMIC BETA-GLUCOSIDASE-RELATED"/>
    <property type="match status" value="1"/>
</dbReference>
<keyword evidence="9" id="KW-1185">Reference proteome</keyword>
<sequence>MNEKNLLELMNNLSIEEKVGQLIQITPDFFDSEGEVTGPAQAWNLDKRTLYQVGSVLGTHTREQVEMIQKNYLQRSKHKIPLLFMADVIHGYEHIFPIPLALAASFDEKVVEKMAHYSAKEAADAGIHVTFSPMADHVTDARWGRVLESSGEDPRLAARLTAAYVRGYQGESLNDPNKIASCVKHFVGYGAAKGGRDYNEANLSDVELYQNYLPAFQQAIEAGAKFVMTAFQSVSGVPMTANRPLIQHVLRELLKFEGVVISDWGAVQELCAHRVAENSSEAAKLAFQAGIEIEMMSNCYHEHLEHLVSENGWEELLDQVVWRILTVKNELNLFENPYRSMNSRVQSNEYRKVNNEIALRTPVLLKNEHQVLPLKKNEKIILLGSKADSQDVLGAWSWIGKQEMAISLKQGLVDGGNDTLTFIKGTPSERLQDAEVVKAIQEADKIIVAIGETSGETGEAASKVHLRVPFEDQLWLDELHKMGKVTIAVIFAGRPLVLTDIEPKVDGLVMAWFPGSEAGHILAQLLTGDFDFSGRLPMSFPQNEGQLPLTYQQMETGRPLTQTNYQEKYLSKYLDCSNDPLYEFGFGLQYATVSWKNIQLSTNQLSDECSTRLTMTVSNDTDIQTHSIVQLYMRDEVTTVVRPMIELLDVKVVKLEPNQKVIVTFTIDKKDLQYVHADLTKQIELGKVTFFIGESSKRIVWSAPCFVG</sequence>
<dbReference type="SMART" id="SM01217">
    <property type="entry name" value="Fn3_like"/>
    <property type="match status" value="1"/>
</dbReference>
<dbReference type="InterPro" id="IPR036962">
    <property type="entry name" value="Glyco_hydro_3_N_sf"/>
</dbReference>
<evidence type="ECO:0000256" key="2">
    <source>
        <dbReference type="ARBA" id="ARBA00005336"/>
    </source>
</evidence>
<evidence type="ECO:0000256" key="6">
    <source>
        <dbReference type="ARBA" id="ARBA00023295"/>
    </source>
</evidence>
<organism evidence="8 9">
    <name type="scientific">Enterococcus italicus (strain DSM 15952 / CCUG 50447 / LMG 22039 / TP 1.5)</name>
    <dbReference type="NCBI Taxonomy" id="888064"/>
    <lineage>
        <taxon>Bacteria</taxon>
        <taxon>Bacillati</taxon>
        <taxon>Bacillota</taxon>
        <taxon>Bacilli</taxon>
        <taxon>Lactobacillales</taxon>
        <taxon>Enterococcaceae</taxon>
        <taxon>Enterococcus</taxon>
    </lineage>
</organism>
<dbReference type="InterPro" id="IPR051915">
    <property type="entry name" value="Cellulose_Degrad_GH3"/>
</dbReference>
<dbReference type="STRING" id="888064.HMPREF9088_0921"/>